<dbReference type="Proteomes" id="UP000654075">
    <property type="component" value="Unassembled WGS sequence"/>
</dbReference>
<accession>A0A813GF58</accession>
<feature type="non-terminal residue" evidence="1">
    <location>
        <position position="167"/>
    </location>
</feature>
<evidence type="ECO:0000313" key="2">
    <source>
        <dbReference type="Proteomes" id="UP000654075"/>
    </source>
</evidence>
<keyword evidence="2" id="KW-1185">Reference proteome</keyword>
<evidence type="ECO:0000313" key="1">
    <source>
        <dbReference type="EMBL" id="CAE8624851.1"/>
    </source>
</evidence>
<dbReference type="Gene3D" id="3.60.10.10">
    <property type="entry name" value="Endonuclease/exonuclease/phosphatase"/>
    <property type="match status" value="1"/>
</dbReference>
<dbReference type="InterPro" id="IPR036691">
    <property type="entry name" value="Endo/exonu/phosph_ase_sf"/>
</dbReference>
<dbReference type="SUPFAM" id="SSF56219">
    <property type="entry name" value="DNase I-like"/>
    <property type="match status" value="1"/>
</dbReference>
<gene>
    <name evidence="1" type="ORF">PGLA1383_LOCUS41953</name>
</gene>
<reference evidence="1" key="1">
    <citation type="submission" date="2021-02" db="EMBL/GenBank/DDBJ databases">
        <authorList>
            <person name="Dougan E. K."/>
            <person name="Rhodes N."/>
            <person name="Thang M."/>
            <person name="Chan C."/>
        </authorList>
    </citation>
    <scope>NUCLEOTIDE SEQUENCE</scope>
</reference>
<dbReference type="EMBL" id="CAJNNV010028509">
    <property type="protein sequence ID" value="CAE8624851.1"/>
    <property type="molecule type" value="Genomic_DNA"/>
</dbReference>
<organism evidence="1 2">
    <name type="scientific">Polarella glacialis</name>
    <name type="common">Dinoflagellate</name>
    <dbReference type="NCBI Taxonomy" id="89957"/>
    <lineage>
        <taxon>Eukaryota</taxon>
        <taxon>Sar</taxon>
        <taxon>Alveolata</taxon>
        <taxon>Dinophyceae</taxon>
        <taxon>Suessiales</taxon>
        <taxon>Suessiaceae</taxon>
        <taxon>Polarella</taxon>
    </lineage>
</organism>
<proteinExistence type="predicted"/>
<protein>
    <submittedName>
        <fullName evidence="1">Uncharacterized protein</fullName>
    </submittedName>
</protein>
<sequence>CNVIQFIGHAKRPPLSSQVSMAAGRVSGLLGAPLALQCVGQIWAAQGVTTSSPGSAFQGRRLSTCAENSVSHPSKLRLVQYNVRGFTTPGGACGVDAISRSLHGLQPAIVCLNEVDVSKKPEGLRRLAESAGLPHIHFFGHVGGRPQLHFWMKACVSVKFTFKVVLN</sequence>
<name>A0A813GF58_POLGL</name>
<dbReference type="AlphaFoldDB" id="A0A813GF58"/>
<comment type="caution">
    <text evidence="1">The sequence shown here is derived from an EMBL/GenBank/DDBJ whole genome shotgun (WGS) entry which is preliminary data.</text>
</comment>